<feature type="transmembrane region" description="Helical" evidence="1">
    <location>
        <begin position="31"/>
        <end position="56"/>
    </location>
</feature>
<keyword evidence="1" id="KW-0472">Membrane</keyword>
<reference evidence="2" key="1">
    <citation type="journal article" date="2020" name="mSystems">
        <title>Genome- and Community-Level Interaction Insights into Carbon Utilization and Element Cycling Functions of Hydrothermarchaeota in Hydrothermal Sediment.</title>
        <authorList>
            <person name="Zhou Z."/>
            <person name="Liu Y."/>
            <person name="Xu W."/>
            <person name="Pan J."/>
            <person name="Luo Z.H."/>
            <person name="Li M."/>
        </authorList>
    </citation>
    <scope>NUCLEOTIDE SEQUENCE [LARGE SCALE GENOMIC DNA]</scope>
    <source>
        <strain evidence="2">SpSt-116</strain>
    </source>
</reference>
<proteinExistence type="predicted"/>
<evidence type="ECO:0000256" key="1">
    <source>
        <dbReference type="SAM" id="Phobius"/>
    </source>
</evidence>
<dbReference type="AlphaFoldDB" id="A0A7C1GBX9"/>
<dbReference type="EMBL" id="DSAY01000054">
    <property type="protein sequence ID" value="HDP14708.1"/>
    <property type="molecule type" value="Genomic_DNA"/>
</dbReference>
<name>A0A7C1GBX9_9CREN</name>
<protein>
    <submittedName>
        <fullName evidence="2">Uncharacterized protein</fullName>
    </submittedName>
</protein>
<sequence>MRGWTSSSCAPSRRRRQLASRRARIIEMPGLSILAAIIFYSLIYIMAAVVVLASTWQTESNLNKY</sequence>
<comment type="caution">
    <text evidence="2">The sequence shown here is derived from an EMBL/GenBank/DDBJ whole genome shotgun (WGS) entry which is preliminary data.</text>
</comment>
<keyword evidence="1" id="KW-1133">Transmembrane helix</keyword>
<accession>A0A7C1GBX9</accession>
<organism evidence="2">
    <name type="scientific">Thermofilum adornatum</name>
    <dbReference type="NCBI Taxonomy" id="1365176"/>
    <lineage>
        <taxon>Archaea</taxon>
        <taxon>Thermoproteota</taxon>
        <taxon>Thermoprotei</taxon>
        <taxon>Thermofilales</taxon>
        <taxon>Thermofilaceae</taxon>
        <taxon>Thermofilum</taxon>
    </lineage>
</organism>
<evidence type="ECO:0000313" key="2">
    <source>
        <dbReference type="EMBL" id="HDP14708.1"/>
    </source>
</evidence>
<gene>
    <name evidence="2" type="ORF">ENN26_02885</name>
</gene>
<keyword evidence="1" id="KW-0812">Transmembrane</keyword>